<gene>
    <name evidence="1" type="ORF">GCM10009801_46590</name>
</gene>
<comment type="caution">
    <text evidence="1">The sequence shown here is derived from an EMBL/GenBank/DDBJ whole genome shotgun (WGS) entry which is preliminary data.</text>
</comment>
<keyword evidence="2" id="KW-1185">Reference proteome</keyword>
<accession>A0ABP5HTW4</accession>
<evidence type="ECO:0000313" key="2">
    <source>
        <dbReference type="Proteomes" id="UP001500016"/>
    </source>
</evidence>
<sequence length="61" mass="6905">MRRRPFRPGHTWQTRRGSAVWVESDARGEVIVCDGCPRPIMVTGAGPARFAAEDHARRCRN</sequence>
<reference evidence="2" key="1">
    <citation type="journal article" date="2019" name="Int. J. Syst. Evol. Microbiol.">
        <title>The Global Catalogue of Microorganisms (GCM) 10K type strain sequencing project: providing services to taxonomists for standard genome sequencing and annotation.</title>
        <authorList>
            <consortium name="The Broad Institute Genomics Platform"/>
            <consortium name="The Broad Institute Genome Sequencing Center for Infectious Disease"/>
            <person name="Wu L."/>
            <person name="Ma J."/>
        </authorList>
    </citation>
    <scope>NUCLEOTIDE SEQUENCE [LARGE SCALE GENOMIC DNA]</scope>
    <source>
        <strain evidence="2">JCM 15478</strain>
    </source>
</reference>
<evidence type="ECO:0000313" key="1">
    <source>
        <dbReference type="EMBL" id="GAA2085072.1"/>
    </source>
</evidence>
<protein>
    <submittedName>
        <fullName evidence="1">Uncharacterized protein</fullName>
    </submittedName>
</protein>
<name>A0ABP5HTW4_9ACTN</name>
<dbReference type="EMBL" id="BAAAPE010000012">
    <property type="protein sequence ID" value="GAA2085072.1"/>
    <property type="molecule type" value="Genomic_DNA"/>
</dbReference>
<dbReference type="Proteomes" id="UP001500016">
    <property type="component" value="Unassembled WGS sequence"/>
</dbReference>
<proteinExistence type="predicted"/>
<organism evidence="1 2">
    <name type="scientific">Streptomyces albiaxialis</name>
    <dbReference type="NCBI Taxonomy" id="329523"/>
    <lineage>
        <taxon>Bacteria</taxon>
        <taxon>Bacillati</taxon>
        <taxon>Actinomycetota</taxon>
        <taxon>Actinomycetes</taxon>
        <taxon>Kitasatosporales</taxon>
        <taxon>Streptomycetaceae</taxon>
        <taxon>Streptomyces</taxon>
    </lineage>
</organism>